<feature type="transmembrane region" description="Helical" evidence="6">
    <location>
        <begin position="643"/>
        <end position="662"/>
    </location>
</feature>
<gene>
    <name evidence="8" type="ORF">A33I_06105</name>
</gene>
<dbReference type="InterPro" id="IPR013525">
    <property type="entry name" value="ABC2_TM"/>
</dbReference>
<dbReference type="Gene3D" id="3.40.1710.10">
    <property type="entry name" value="abc type-2 transporter like domain"/>
    <property type="match status" value="1"/>
</dbReference>
<keyword evidence="9" id="KW-1185">Reference proteome</keyword>
<evidence type="ECO:0000256" key="5">
    <source>
        <dbReference type="SAM" id="Coils"/>
    </source>
</evidence>
<reference evidence="8 9" key="1">
    <citation type="journal article" date="2013" name="Genome Announc.">
        <title>Genome Sequence of the Extreme Obligate Alkaliphile Bacillus marmarensis Strain DSM 21297.</title>
        <authorList>
            <person name="Wernick D.G."/>
            <person name="Choi K.Y."/>
            <person name="Tat C.A."/>
            <person name="Lafontaine Rivera J.G."/>
            <person name="Liao J.C."/>
        </authorList>
    </citation>
    <scope>NUCLEOTIDE SEQUENCE [LARGE SCALE GENOMIC DNA]</scope>
    <source>
        <strain evidence="8 9">DSM 21297</strain>
    </source>
</reference>
<dbReference type="AlphaFoldDB" id="U6SSY8"/>
<keyword evidence="2 6" id="KW-0812">Transmembrane</keyword>
<organism evidence="8 9">
    <name type="scientific">Alkalihalophilus marmarensis DSM 21297</name>
    <dbReference type="NCBI Taxonomy" id="1188261"/>
    <lineage>
        <taxon>Bacteria</taxon>
        <taxon>Bacillati</taxon>
        <taxon>Bacillota</taxon>
        <taxon>Bacilli</taxon>
        <taxon>Bacillales</taxon>
        <taxon>Bacillaceae</taxon>
        <taxon>Alkalihalophilus</taxon>
    </lineage>
</organism>
<feature type="domain" description="ABC-2 type transporter transmembrane" evidence="7">
    <location>
        <begin position="23"/>
        <end position="173"/>
    </location>
</feature>
<dbReference type="EMBL" id="ATAE01000006">
    <property type="protein sequence ID" value="ERN54467.1"/>
    <property type="molecule type" value="Genomic_DNA"/>
</dbReference>
<dbReference type="NCBIfam" id="TIGR03061">
    <property type="entry name" value="pip_yhgE_Nterm"/>
    <property type="match status" value="1"/>
</dbReference>
<evidence type="ECO:0000313" key="9">
    <source>
        <dbReference type="Proteomes" id="UP000017170"/>
    </source>
</evidence>
<feature type="transmembrane region" description="Helical" evidence="6">
    <location>
        <begin position="797"/>
        <end position="818"/>
    </location>
</feature>
<dbReference type="Proteomes" id="UP000017170">
    <property type="component" value="Unassembled WGS sequence"/>
</dbReference>
<dbReference type="InterPro" id="IPR017500">
    <property type="entry name" value="Phage_infect_YhgE_N"/>
</dbReference>
<proteinExistence type="predicted"/>
<dbReference type="InterPro" id="IPR023908">
    <property type="entry name" value="xxxLxxG_rpt"/>
</dbReference>
<dbReference type="RefSeq" id="WP_022626981.1">
    <property type="nucleotide sequence ID" value="NZ_ATAE01000006.1"/>
</dbReference>
<dbReference type="GO" id="GO:0140359">
    <property type="term" value="F:ABC-type transporter activity"/>
    <property type="evidence" value="ECO:0007669"/>
    <property type="project" value="InterPro"/>
</dbReference>
<protein>
    <recommendedName>
        <fullName evidence="7">ABC-2 type transporter transmembrane domain-containing protein</fullName>
    </recommendedName>
</protein>
<feature type="transmembrane region" description="Helical" evidence="6">
    <location>
        <begin position="712"/>
        <end position="734"/>
    </location>
</feature>
<dbReference type="NCBIfam" id="TIGR03062">
    <property type="entry name" value="pip_yhgE_Cterm"/>
    <property type="match status" value="1"/>
</dbReference>
<dbReference type="Pfam" id="PF12698">
    <property type="entry name" value="ABC2_membrane_3"/>
    <property type="match status" value="2"/>
</dbReference>
<comment type="caution">
    <text evidence="8">The sequence shown here is derived from an EMBL/GenBank/DDBJ whole genome shotgun (WGS) entry which is preliminary data.</text>
</comment>
<evidence type="ECO:0000256" key="3">
    <source>
        <dbReference type="ARBA" id="ARBA00022989"/>
    </source>
</evidence>
<feature type="transmembrane region" description="Helical" evidence="6">
    <location>
        <begin position="740"/>
        <end position="759"/>
    </location>
</feature>
<feature type="transmembrane region" description="Helical" evidence="6">
    <location>
        <begin position="17"/>
        <end position="40"/>
    </location>
</feature>
<dbReference type="InterPro" id="IPR051328">
    <property type="entry name" value="T7SS_ABC-Transporter"/>
</dbReference>
<keyword evidence="3 6" id="KW-1133">Transmembrane helix</keyword>
<keyword evidence="4 6" id="KW-0472">Membrane</keyword>
<feature type="coiled-coil region" evidence="5">
    <location>
        <begin position="452"/>
        <end position="497"/>
    </location>
</feature>
<evidence type="ECO:0000256" key="1">
    <source>
        <dbReference type="ARBA" id="ARBA00004141"/>
    </source>
</evidence>
<dbReference type="NCBIfam" id="TIGR03057">
    <property type="entry name" value="xxxLxxG_by_4"/>
    <property type="match status" value="1"/>
</dbReference>
<dbReference type="PATRIC" id="fig|1188261.3.peg.620"/>
<evidence type="ECO:0000256" key="2">
    <source>
        <dbReference type="ARBA" id="ARBA00022692"/>
    </source>
</evidence>
<name>U6SSY8_9BACI</name>
<feature type="coiled-coil region" evidence="5">
    <location>
        <begin position="235"/>
        <end position="367"/>
    </location>
</feature>
<accession>U6SSY8</accession>
<sequence>MKGYITELKGIWSQKKMVIALLGIILMPLLYGGVLVWSFWDPYGQLDQLPVAVVNEDLGAEVEGEQIEAGAEFIEELKKDPALDFHFVSKKEAEQGLASHDYYFYVEIPESFSEDLISLKESNPVKANVFYEVNEEYNYVSSQIASNVIEEMEKELSETLTLAYVEVAHDAFSKLTEAVIALEEGSNEIADGNKNATESMERLSEGLVSLTSGSKELTTGVKKAAEGSDQLVSGIEQAKKELQTFNQANQANQANNVDAKFNETSQLLEQTINELEQADTKEAAVILDNLDNRLKNVNRQLNQADEQVQLVEEQIRGLKDSMEGMEQQINEVIHTINDYTDKLNQQMEMTHKELDEWNQNVKAAYEKVEQPLAELKKFQSQVEELPAILNNLYPEWREHEHLVSWYEDLQANVKRVEGLYKETAGAIETINNGFPELLNGLESRQIEWKQFNEELNKQMDQYSSKLNQFFEEATSKTDELLMVLDQLSRALQEAEAAIPDGLNGDQLTASFEEEYMNVLSALNKVNEKLNMASSLYQRGQAASEQAYKGVVDLNEGLHELVNGSNLLSESLVEASDGGNELFSGLHTLQDGSIDLALNMNQLKEALLEVDPNEKQESMLVSPVQSKNQSQTEDYSYGVGLSPYFLSIGLYVGGLTLSIIYPFREPLGEHQSGWEWFSGKLGVIYSVGVLQSSLVAIFLLYGLKLDVASKIGFFSFTIFTSLAFLSLIFFLVSVLDNPGRFAAIILLILQLGGSAGSFPVELLASPLQTLHGWLPMTYSVLGFRSVIFMGVNPLLWDSVRFLCILLIICTAGALVYFMVTHRKRNKKEYPTTSAAE</sequence>
<dbReference type="PANTHER" id="PTHR43077">
    <property type="entry name" value="TRANSPORT PERMEASE YVFS-RELATED"/>
    <property type="match status" value="1"/>
</dbReference>
<dbReference type="Gene3D" id="1.10.287.1490">
    <property type="match status" value="1"/>
</dbReference>
<evidence type="ECO:0000313" key="8">
    <source>
        <dbReference type="EMBL" id="ERN54467.1"/>
    </source>
</evidence>
<evidence type="ECO:0000256" key="4">
    <source>
        <dbReference type="ARBA" id="ARBA00023136"/>
    </source>
</evidence>
<dbReference type="InterPro" id="IPR017501">
    <property type="entry name" value="Phage_infect_YhgE_C"/>
</dbReference>
<comment type="subcellular location">
    <subcellularLocation>
        <location evidence="1">Membrane</location>
        <topology evidence="1">Multi-pass membrane protein</topology>
    </subcellularLocation>
</comment>
<feature type="transmembrane region" description="Helical" evidence="6">
    <location>
        <begin position="682"/>
        <end position="700"/>
    </location>
</feature>
<evidence type="ECO:0000259" key="7">
    <source>
        <dbReference type="Pfam" id="PF12698"/>
    </source>
</evidence>
<keyword evidence="5" id="KW-0175">Coiled coil</keyword>
<dbReference type="GO" id="GO:0016020">
    <property type="term" value="C:membrane"/>
    <property type="evidence" value="ECO:0007669"/>
    <property type="project" value="UniProtKB-SubCell"/>
</dbReference>
<dbReference type="PANTHER" id="PTHR43077:SF5">
    <property type="entry name" value="PHAGE INFECTION PROTEIN"/>
    <property type="match status" value="1"/>
</dbReference>
<feature type="domain" description="ABC-2 type transporter transmembrane" evidence="7">
    <location>
        <begin position="498"/>
        <end position="813"/>
    </location>
</feature>
<evidence type="ECO:0000256" key="6">
    <source>
        <dbReference type="SAM" id="Phobius"/>
    </source>
</evidence>